<comment type="caution">
    <text evidence="8">The sequence shown here is derived from an EMBL/GenBank/DDBJ whole genome shotgun (WGS) entry which is preliminary data.</text>
</comment>
<dbReference type="EMBL" id="DXBU01000099">
    <property type="protein sequence ID" value="HIZ22598.1"/>
    <property type="molecule type" value="Genomic_DNA"/>
</dbReference>
<dbReference type="SUPFAM" id="SSF56059">
    <property type="entry name" value="Glutathione synthetase ATP-binding domain-like"/>
    <property type="match status" value="1"/>
</dbReference>
<dbReference type="Proteomes" id="UP000824041">
    <property type="component" value="Unassembled WGS sequence"/>
</dbReference>
<evidence type="ECO:0000256" key="5">
    <source>
        <dbReference type="ARBA" id="ARBA00022898"/>
    </source>
</evidence>
<evidence type="ECO:0000256" key="2">
    <source>
        <dbReference type="ARBA" id="ARBA00022598"/>
    </source>
</evidence>
<sequence>MKKIVIIGANDFQRPLIQKAKELGYETHVFAWREGATGAADADHFYEISITEKEQILKICREIQPEGAVTIGSDLANITVQYLAKALGLTGNSDSCIEKTTNKYQMRKALQEAGIPVPFFLEAGPGECPQNLSFPVIVKPTDRSGSRAITRVEKEEDLAPAIQRAQEQSFEHKAIVEACLSGREYSVETISFQGTHTCLAITKKFTTGEPHYIEVGHLEPAPLSKELEEKVKETVYAALDALEVEYGAGHSELRIDDEENIHMIEIGSRMGGDCIGSDLVPLSTGYDYVKMVIDTACGRKPEIPPKTCHTAAIRFLMRERDQKALDRIRREHPENLKRAVVPQSFPKEEIRDSGGRPGFYILQTDTPEEMERLLHQGPEENPIFIFDTPVQKLRFTQGTNELFMKRDDLLPFSFGGNKVRFARKFAEDMQRKGCDAMIIYGNYHSNLCRILSNLCRQLSIPCYMIHNTEDVKEDRESHNSRLIKEMGVKEIRCGKSSIASAVEKAMQELREQGYAPYYIYGDSRGEGNEWVPMEAYVQAYQEICGYEEKTGEKFSYIFLASSTNATQSGLLMGSLLKKDGRKIVGISVSRNAKRGREVIEKNIQTYAERFHLSLPKNWEEQIYFTDSYMEGGYGAYSPKVMDLIRSVYETDGIPLDMTYTGKGFSGMLSYLNDKNIQGEKILFWHTGGTPLFFDLLMEKGEKRQ</sequence>
<dbReference type="AlphaFoldDB" id="A0A9D2DT40"/>
<dbReference type="InterPro" id="IPR011761">
    <property type="entry name" value="ATP-grasp"/>
</dbReference>
<keyword evidence="2" id="KW-0436">Ligase</keyword>
<dbReference type="Gene3D" id="3.30.470.20">
    <property type="entry name" value="ATP-grasp fold, B domain"/>
    <property type="match status" value="1"/>
</dbReference>
<feature type="domain" description="ATP-grasp" evidence="7">
    <location>
        <begin position="107"/>
        <end position="297"/>
    </location>
</feature>
<gene>
    <name evidence="8" type="ORF">IAA21_07370</name>
</gene>
<proteinExistence type="predicted"/>
<evidence type="ECO:0000313" key="8">
    <source>
        <dbReference type="EMBL" id="HIZ22598.1"/>
    </source>
</evidence>
<dbReference type="Gene3D" id="3.40.50.1100">
    <property type="match status" value="2"/>
</dbReference>
<dbReference type="PROSITE" id="PS50975">
    <property type="entry name" value="ATP_GRASP"/>
    <property type="match status" value="1"/>
</dbReference>
<evidence type="ECO:0000256" key="1">
    <source>
        <dbReference type="ARBA" id="ARBA00001933"/>
    </source>
</evidence>
<dbReference type="GO" id="GO:0046872">
    <property type="term" value="F:metal ion binding"/>
    <property type="evidence" value="ECO:0007669"/>
    <property type="project" value="InterPro"/>
</dbReference>
<dbReference type="Gene3D" id="3.40.50.20">
    <property type="match status" value="1"/>
</dbReference>
<dbReference type="Pfam" id="PF00291">
    <property type="entry name" value="PALP"/>
    <property type="match status" value="1"/>
</dbReference>
<dbReference type="Pfam" id="PF13535">
    <property type="entry name" value="ATP-grasp_4"/>
    <property type="match status" value="1"/>
</dbReference>
<dbReference type="GO" id="GO:0005524">
    <property type="term" value="F:ATP binding"/>
    <property type="evidence" value="ECO:0007669"/>
    <property type="project" value="UniProtKB-UniRule"/>
</dbReference>
<evidence type="ECO:0000259" key="7">
    <source>
        <dbReference type="PROSITE" id="PS50975"/>
    </source>
</evidence>
<dbReference type="SUPFAM" id="SSF53686">
    <property type="entry name" value="Tryptophan synthase beta subunit-like PLP-dependent enzymes"/>
    <property type="match status" value="1"/>
</dbReference>
<evidence type="ECO:0000313" key="9">
    <source>
        <dbReference type="Proteomes" id="UP000824041"/>
    </source>
</evidence>
<dbReference type="PANTHER" id="PTHR43585">
    <property type="entry name" value="FUMIPYRROLE BIOSYNTHESIS PROTEIN C"/>
    <property type="match status" value="1"/>
</dbReference>
<dbReference type="InterPro" id="IPR013815">
    <property type="entry name" value="ATP_grasp_subdomain_1"/>
</dbReference>
<accession>A0A9D2DT40</accession>
<dbReference type="InterPro" id="IPR001926">
    <property type="entry name" value="TrpB-like_PALP"/>
</dbReference>
<comment type="cofactor">
    <cofactor evidence="1">
        <name>pyridoxal 5'-phosphate</name>
        <dbReference type="ChEBI" id="CHEBI:597326"/>
    </cofactor>
</comment>
<evidence type="ECO:0000256" key="6">
    <source>
        <dbReference type="PROSITE-ProRule" id="PRU00409"/>
    </source>
</evidence>
<dbReference type="GO" id="GO:1901605">
    <property type="term" value="P:alpha-amino acid metabolic process"/>
    <property type="evidence" value="ECO:0007669"/>
    <property type="project" value="UniProtKB-ARBA"/>
</dbReference>
<evidence type="ECO:0000256" key="3">
    <source>
        <dbReference type="ARBA" id="ARBA00022741"/>
    </source>
</evidence>
<dbReference type="InterPro" id="IPR036052">
    <property type="entry name" value="TrpB-like_PALP_sf"/>
</dbReference>
<name>A0A9D2DT40_9FIRM</name>
<dbReference type="Gene3D" id="3.30.1490.20">
    <property type="entry name" value="ATP-grasp fold, A domain"/>
    <property type="match status" value="1"/>
</dbReference>
<dbReference type="PANTHER" id="PTHR43585:SF2">
    <property type="entry name" value="ATP-GRASP ENZYME FSQD"/>
    <property type="match status" value="1"/>
</dbReference>
<evidence type="ECO:0000256" key="4">
    <source>
        <dbReference type="ARBA" id="ARBA00022840"/>
    </source>
</evidence>
<reference evidence="8" key="1">
    <citation type="journal article" date="2021" name="PeerJ">
        <title>Extensive microbial diversity within the chicken gut microbiome revealed by metagenomics and culture.</title>
        <authorList>
            <person name="Gilroy R."/>
            <person name="Ravi A."/>
            <person name="Getino M."/>
            <person name="Pursley I."/>
            <person name="Horton D.L."/>
            <person name="Alikhan N.F."/>
            <person name="Baker D."/>
            <person name="Gharbi K."/>
            <person name="Hall N."/>
            <person name="Watson M."/>
            <person name="Adriaenssens E.M."/>
            <person name="Foster-Nyarko E."/>
            <person name="Jarju S."/>
            <person name="Secka A."/>
            <person name="Antonio M."/>
            <person name="Oren A."/>
            <person name="Chaudhuri R.R."/>
            <person name="La Ragione R."/>
            <person name="Hildebrand F."/>
            <person name="Pallen M.J."/>
        </authorList>
    </citation>
    <scope>NUCLEOTIDE SEQUENCE</scope>
    <source>
        <strain evidence="8">14324</strain>
    </source>
</reference>
<keyword evidence="5" id="KW-0663">Pyridoxal phosphate</keyword>
<dbReference type="GO" id="GO:0016874">
    <property type="term" value="F:ligase activity"/>
    <property type="evidence" value="ECO:0007669"/>
    <property type="project" value="UniProtKB-KW"/>
</dbReference>
<dbReference type="InterPro" id="IPR052032">
    <property type="entry name" value="ATP-dep_AA_Ligase"/>
</dbReference>
<reference evidence="8" key="2">
    <citation type="submission" date="2021-04" db="EMBL/GenBank/DDBJ databases">
        <authorList>
            <person name="Gilroy R."/>
        </authorList>
    </citation>
    <scope>NUCLEOTIDE SEQUENCE</scope>
    <source>
        <strain evidence="8">14324</strain>
    </source>
</reference>
<keyword evidence="4 6" id="KW-0067">ATP-binding</keyword>
<keyword evidence="3 6" id="KW-0547">Nucleotide-binding</keyword>
<organism evidence="8 9">
    <name type="scientific">Candidatus Blautia faecigallinarum</name>
    <dbReference type="NCBI Taxonomy" id="2838488"/>
    <lineage>
        <taxon>Bacteria</taxon>
        <taxon>Bacillati</taxon>
        <taxon>Bacillota</taxon>
        <taxon>Clostridia</taxon>
        <taxon>Lachnospirales</taxon>
        <taxon>Lachnospiraceae</taxon>
        <taxon>Blautia</taxon>
    </lineage>
</organism>
<protein>
    <submittedName>
        <fullName evidence="8">Pyridoxal-phosphate dependent enzyme</fullName>
    </submittedName>
</protein>